<comment type="subcellular location">
    <subcellularLocation>
        <location evidence="1">Nucleus</location>
    </subcellularLocation>
</comment>
<reference evidence="9" key="2">
    <citation type="submission" date="2023-04" db="EMBL/GenBank/DDBJ databases">
        <authorList>
            <person name="Bu L."/>
            <person name="Lu L."/>
            <person name="Laidemitt M.R."/>
            <person name="Zhang S.M."/>
            <person name="Mutuku M."/>
            <person name="Mkoji G."/>
            <person name="Steinauer M."/>
            <person name="Loker E.S."/>
        </authorList>
    </citation>
    <scope>NUCLEOTIDE SEQUENCE</scope>
    <source>
        <strain evidence="9">KasaAsao</strain>
        <tissue evidence="9">Whole Snail</tissue>
    </source>
</reference>
<dbReference type="FunFam" id="3.30.40.10:FF:000122">
    <property type="entry name" value="polycomb group RING finger protein 1"/>
    <property type="match status" value="1"/>
</dbReference>
<evidence type="ECO:0000313" key="10">
    <source>
        <dbReference type="Proteomes" id="UP001233172"/>
    </source>
</evidence>
<keyword evidence="4" id="KW-0862">Zinc</keyword>
<feature type="region of interest" description="Disordered" evidence="7">
    <location>
        <begin position="441"/>
        <end position="460"/>
    </location>
</feature>
<gene>
    <name evidence="9" type="ORF">Bpfe_024092</name>
</gene>
<feature type="region of interest" description="Disordered" evidence="7">
    <location>
        <begin position="837"/>
        <end position="954"/>
    </location>
</feature>
<dbReference type="GO" id="GO:0035102">
    <property type="term" value="C:PRC1 complex"/>
    <property type="evidence" value="ECO:0007669"/>
    <property type="project" value="TreeGrafter"/>
</dbReference>
<dbReference type="SUPFAM" id="SSF57850">
    <property type="entry name" value="RING/U-box"/>
    <property type="match status" value="1"/>
</dbReference>
<name>A0AAD8F1C6_BIOPF</name>
<feature type="compositionally biased region" description="Low complexity" evidence="7">
    <location>
        <begin position="359"/>
        <end position="370"/>
    </location>
</feature>
<dbReference type="Pfam" id="PF13923">
    <property type="entry name" value="zf-C3HC4_2"/>
    <property type="match status" value="1"/>
</dbReference>
<dbReference type="GO" id="GO:0008270">
    <property type="term" value="F:zinc ion binding"/>
    <property type="evidence" value="ECO:0007669"/>
    <property type="project" value="UniProtKB-KW"/>
</dbReference>
<reference evidence="9" key="1">
    <citation type="journal article" date="2023" name="PLoS Negl. Trop. Dis.">
        <title>A genome sequence for Biomphalaria pfeifferi, the major vector snail for the human-infecting parasite Schistosoma mansoni.</title>
        <authorList>
            <person name="Bu L."/>
            <person name="Lu L."/>
            <person name="Laidemitt M.R."/>
            <person name="Zhang S.M."/>
            <person name="Mutuku M."/>
            <person name="Mkoji G."/>
            <person name="Steinauer M."/>
            <person name="Loker E.S."/>
        </authorList>
    </citation>
    <scope>NUCLEOTIDE SEQUENCE</scope>
    <source>
        <strain evidence="9">KasaAsao</strain>
    </source>
</reference>
<evidence type="ECO:0000256" key="6">
    <source>
        <dbReference type="PROSITE-ProRule" id="PRU00175"/>
    </source>
</evidence>
<dbReference type="GO" id="GO:0000122">
    <property type="term" value="P:negative regulation of transcription by RNA polymerase II"/>
    <property type="evidence" value="ECO:0007669"/>
    <property type="project" value="TreeGrafter"/>
</dbReference>
<feature type="compositionally biased region" description="Polar residues" evidence="7">
    <location>
        <begin position="485"/>
        <end position="494"/>
    </location>
</feature>
<feature type="compositionally biased region" description="Polar residues" evidence="7">
    <location>
        <begin position="837"/>
        <end position="855"/>
    </location>
</feature>
<dbReference type="PANTHER" id="PTHR10825:SF29">
    <property type="entry name" value="POLYCOMB GROUP RING FINGER PROTEIN 1"/>
    <property type="match status" value="1"/>
</dbReference>
<feature type="region of interest" description="Disordered" evidence="7">
    <location>
        <begin position="653"/>
        <end position="686"/>
    </location>
</feature>
<dbReference type="Gene3D" id="3.30.40.10">
    <property type="entry name" value="Zinc/RING finger domain, C3HC4 (zinc finger)"/>
    <property type="match status" value="1"/>
</dbReference>
<feature type="compositionally biased region" description="Low complexity" evidence="7">
    <location>
        <begin position="617"/>
        <end position="630"/>
    </location>
</feature>
<comment type="caution">
    <text evidence="9">The sequence shown here is derived from an EMBL/GenBank/DDBJ whole genome shotgun (WGS) entry which is preliminary data.</text>
</comment>
<feature type="domain" description="RING-type" evidence="8">
    <location>
        <begin position="18"/>
        <end position="57"/>
    </location>
</feature>
<evidence type="ECO:0000256" key="1">
    <source>
        <dbReference type="ARBA" id="ARBA00004123"/>
    </source>
</evidence>
<dbReference type="PROSITE" id="PS50089">
    <property type="entry name" value="ZF_RING_2"/>
    <property type="match status" value="1"/>
</dbReference>
<feature type="region of interest" description="Disordered" evidence="7">
    <location>
        <begin position="323"/>
        <end position="405"/>
    </location>
</feature>
<organism evidence="9 10">
    <name type="scientific">Biomphalaria pfeifferi</name>
    <name type="common">Bloodfluke planorb</name>
    <name type="synonym">Freshwater snail</name>
    <dbReference type="NCBI Taxonomy" id="112525"/>
    <lineage>
        <taxon>Eukaryota</taxon>
        <taxon>Metazoa</taxon>
        <taxon>Spiralia</taxon>
        <taxon>Lophotrochozoa</taxon>
        <taxon>Mollusca</taxon>
        <taxon>Gastropoda</taxon>
        <taxon>Heterobranchia</taxon>
        <taxon>Euthyneura</taxon>
        <taxon>Panpulmonata</taxon>
        <taxon>Hygrophila</taxon>
        <taxon>Lymnaeoidea</taxon>
        <taxon>Planorbidae</taxon>
        <taxon>Biomphalaria</taxon>
    </lineage>
</organism>
<dbReference type="InterPro" id="IPR032443">
    <property type="entry name" value="RAWUL"/>
</dbReference>
<evidence type="ECO:0000256" key="2">
    <source>
        <dbReference type="ARBA" id="ARBA00022723"/>
    </source>
</evidence>
<proteinExistence type="predicted"/>
<dbReference type="Proteomes" id="UP001233172">
    <property type="component" value="Unassembled WGS sequence"/>
</dbReference>
<feature type="region of interest" description="Disordered" evidence="7">
    <location>
        <begin position="789"/>
        <end position="820"/>
    </location>
</feature>
<sequence length="954" mass="104569">MYGSKRVLVRDLNPHILCALCGGYLIQATTVIECLHSFCRTCIVKFLETSKVCPICDAQIHKTRPLLNIRPDQTLQSLVYKLVPGLFQDEMRRRREFHATLSECDLEDLTLEERGEAKLEREYKQGDDHVSLILQMAYRKETRKSFKVKDTRYLLCPSEVTVRHLKRFLRAKFELGENLKIEMFRGGEELTDDLMLQDIALIYSWRAERPMRICYTITEDTKVTKSKTTLPKAISTPITHASTISNNSTQSVPRTEVMGKKSTLLVQTVLDAHAPDLSPPVLTPMVTCTSIAPPVTVLAPSAATSSPPSVSTKGSAELVEQAPLKTAPEIATQSVTRKASAPSSPSRTQSKPASADLKNVVTVTSNQVSNHSETGIDHNNSGGDCYSHKDAVTENKGKSSGQYEPHSKLTHLLHSVQSILSKSKKKSHQKVDIPLSWKPVQDVNQPTATPSSSWKSESLESLTPSYSKVTSNDKNNVIITDKPASLNSLGQTTSGRDRSQPLANETSSKWTQPEKQESNIRVKDKAGRNLSDSVDQTFALDKLHSTNQSDTAVHQINNPTSSFYLTSADCPASIHTSSESDHLLKKQCNEERNYFNGSGVVPTLTLGNKSPTPPVTFPDKTSSDTTFSSDPADDDSIFSTYIPKFQRHPKFTSVKRSISCDHQSPSRETGAKHSKSLTVSDSMEKRNWKKRKLSALDMTSPGNHSITHNGFESNRQNIESDHLRPGDSITPKHDPYMFTSGETCTTSSVNSRGKLVANVHGLKSRISQTALGSSASSVVFPSPKNGLIPQNTKTECPASINASDSPLQNSSNESSPKKRHCQENVTNIATHTQNIATHAQSNNPLTNLVSRSPAKTTKLGKKCKEQTTASDKKNGNSRNSHSARSMAEITVDISSSPSDASSVTSPATDVTSPGTEDRTDTSVLTELTPSYDSDCVSNYQSRGTPLDLSSKRKK</sequence>
<feature type="compositionally biased region" description="Basic and acidic residues" evidence="7">
    <location>
        <begin position="386"/>
        <end position="397"/>
    </location>
</feature>
<dbReference type="InterPro" id="IPR013083">
    <property type="entry name" value="Znf_RING/FYVE/PHD"/>
</dbReference>
<feature type="compositionally biased region" description="Basic and acidic residues" evidence="7">
    <location>
        <begin position="862"/>
        <end position="874"/>
    </location>
</feature>
<feature type="compositionally biased region" description="Low complexity" evidence="7">
    <location>
        <begin position="894"/>
        <end position="909"/>
    </location>
</feature>
<dbReference type="InterPro" id="IPR001841">
    <property type="entry name" value="Znf_RING"/>
</dbReference>
<keyword evidence="3 6" id="KW-0863">Zinc-finger</keyword>
<keyword evidence="10" id="KW-1185">Reference proteome</keyword>
<keyword evidence="5" id="KW-0539">Nucleus</keyword>
<protein>
    <submittedName>
        <fullName evidence="9">Mucin-5AC</fullName>
    </submittedName>
</protein>
<evidence type="ECO:0000313" key="9">
    <source>
        <dbReference type="EMBL" id="KAK0046444.1"/>
    </source>
</evidence>
<dbReference type="InterPro" id="IPR017907">
    <property type="entry name" value="Znf_RING_CS"/>
</dbReference>
<evidence type="ECO:0000256" key="5">
    <source>
        <dbReference type="ARBA" id="ARBA00023242"/>
    </source>
</evidence>
<feature type="compositionally biased region" description="Polar residues" evidence="7">
    <location>
        <begin position="921"/>
        <end position="943"/>
    </location>
</feature>
<evidence type="ECO:0000259" key="8">
    <source>
        <dbReference type="PROSITE" id="PS50089"/>
    </source>
</evidence>
<feature type="compositionally biased region" description="Polar residues" evidence="7">
    <location>
        <begin position="371"/>
        <end position="382"/>
    </location>
</feature>
<keyword evidence="2" id="KW-0479">Metal-binding</keyword>
<dbReference type="GO" id="GO:1990841">
    <property type="term" value="F:promoter-specific chromatin binding"/>
    <property type="evidence" value="ECO:0007669"/>
    <property type="project" value="TreeGrafter"/>
</dbReference>
<feature type="region of interest" description="Disordered" evidence="7">
    <location>
        <begin position="479"/>
        <end position="520"/>
    </location>
</feature>
<feature type="compositionally biased region" description="Polar residues" evidence="7">
    <location>
        <begin position="331"/>
        <end position="352"/>
    </location>
</feature>
<dbReference type="Pfam" id="PF16207">
    <property type="entry name" value="RAWUL"/>
    <property type="match status" value="1"/>
</dbReference>
<dbReference type="SMART" id="SM00184">
    <property type="entry name" value="RING"/>
    <property type="match status" value="1"/>
</dbReference>
<feature type="region of interest" description="Disordered" evidence="7">
    <location>
        <begin position="601"/>
        <end position="631"/>
    </location>
</feature>
<dbReference type="PROSITE" id="PS00518">
    <property type="entry name" value="ZF_RING_1"/>
    <property type="match status" value="1"/>
</dbReference>
<feature type="compositionally biased region" description="Polar residues" evidence="7">
    <location>
        <begin position="789"/>
        <end position="814"/>
    </location>
</feature>
<dbReference type="Gene3D" id="3.10.20.90">
    <property type="entry name" value="Phosphatidylinositol 3-kinase Catalytic Subunit, Chain A, domain 1"/>
    <property type="match status" value="1"/>
</dbReference>
<dbReference type="PANTHER" id="PTHR10825">
    <property type="entry name" value="RING FINGER DOMAIN-CONTAINING, POLYCOMB GROUP COMPONENT"/>
    <property type="match status" value="1"/>
</dbReference>
<feature type="compositionally biased region" description="Polar residues" evidence="7">
    <location>
        <begin position="501"/>
        <end position="511"/>
    </location>
</feature>
<accession>A0AAD8F1C6</accession>
<feature type="compositionally biased region" description="Low complexity" evidence="7">
    <location>
        <begin position="451"/>
        <end position="460"/>
    </location>
</feature>
<feature type="compositionally biased region" description="Polar residues" evidence="7">
    <location>
        <begin position="654"/>
        <end position="667"/>
    </location>
</feature>
<evidence type="ECO:0000256" key="3">
    <source>
        <dbReference type="ARBA" id="ARBA00022771"/>
    </source>
</evidence>
<dbReference type="AlphaFoldDB" id="A0AAD8F1C6"/>
<evidence type="ECO:0000256" key="7">
    <source>
        <dbReference type="SAM" id="MobiDB-lite"/>
    </source>
</evidence>
<dbReference type="EMBL" id="JASAOG010000165">
    <property type="protein sequence ID" value="KAK0046444.1"/>
    <property type="molecule type" value="Genomic_DNA"/>
</dbReference>
<evidence type="ECO:0000256" key="4">
    <source>
        <dbReference type="ARBA" id="ARBA00022833"/>
    </source>
</evidence>